<keyword evidence="2 6" id="KW-0812">Transmembrane</keyword>
<feature type="compositionally biased region" description="Basic and acidic residues" evidence="5">
    <location>
        <begin position="356"/>
        <end position="366"/>
    </location>
</feature>
<accession>A0AAW0MK63</accession>
<dbReference type="Gene3D" id="1.20.1250.20">
    <property type="entry name" value="MFS general substrate transporter like domains"/>
    <property type="match status" value="1"/>
</dbReference>
<comment type="caution">
    <text evidence="7">The sequence shown here is derived from an EMBL/GenBank/DDBJ whole genome shotgun (WGS) entry which is preliminary data.</text>
</comment>
<keyword evidence="4 6" id="KW-0472">Membrane</keyword>
<feature type="transmembrane region" description="Helical" evidence="6">
    <location>
        <begin position="301"/>
        <end position="324"/>
    </location>
</feature>
<protein>
    <recommendedName>
        <fullName evidence="9">Solute carrier family 22 member 17</fullName>
    </recommendedName>
</protein>
<name>A0AAW0MK63_9GOBI</name>
<keyword evidence="3 6" id="KW-1133">Transmembrane helix</keyword>
<feature type="transmembrane region" description="Helical" evidence="6">
    <location>
        <begin position="458"/>
        <end position="478"/>
    </location>
</feature>
<dbReference type="InterPro" id="IPR036259">
    <property type="entry name" value="MFS_trans_sf"/>
</dbReference>
<dbReference type="Proteomes" id="UP001460270">
    <property type="component" value="Unassembled WGS sequence"/>
</dbReference>
<feature type="transmembrane region" description="Helical" evidence="6">
    <location>
        <begin position="546"/>
        <end position="567"/>
    </location>
</feature>
<keyword evidence="8" id="KW-1185">Reference proteome</keyword>
<comment type="subcellular location">
    <subcellularLocation>
        <location evidence="1">Membrane</location>
        <topology evidence="1">Multi-pass membrane protein</topology>
    </subcellularLocation>
</comment>
<feature type="transmembrane region" description="Helical" evidence="6">
    <location>
        <begin position="430"/>
        <end position="451"/>
    </location>
</feature>
<feature type="transmembrane region" description="Helical" evidence="6">
    <location>
        <begin position="330"/>
        <end position="351"/>
    </location>
</feature>
<evidence type="ECO:0000313" key="8">
    <source>
        <dbReference type="Proteomes" id="UP001460270"/>
    </source>
</evidence>
<evidence type="ECO:0000256" key="2">
    <source>
        <dbReference type="ARBA" id="ARBA00022692"/>
    </source>
</evidence>
<dbReference type="GO" id="GO:0016020">
    <property type="term" value="C:membrane"/>
    <property type="evidence" value="ECO:0007669"/>
    <property type="project" value="UniProtKB-SubCell"/>
</dbReference>
<dbReference type="EMBL" id="JBBPFD010000022">
    <property type="protein sequence ID" value="KAK7881133.1"/>
    <property type="molecule type" value="Genomic_DNA"/>
</dbReference>
<evidence type="ECO:0000313" key="7">
    <source>
        <dbReference type="EMBL" id="KAK7881133.1"/>
    </source>
</evidence>
<organism evidence="7 8">
    <name type="scientific">Mugilogobius chulae</name>
    <name type="common">yellowstripe goby</name>
    <dbReference type="NCBI Taxonomy" id="88201"/>
    <lineage>
        <taxon>Eukaryota</taxon>
        <taxon>Metazoa</taxon>
        <taxon>Chordata</taxon>
        <taxon>Craniata</taxon>
        <taxon>Vertebrata</taxon>
        <taxon>Euteleostomi</taxon>
        <taxon>Actinopterygii</taxon>
        <taxon>Neopterygii</taxon>
        <taxon>Teleostei</taxon>
        <taxon>Neoteleostei</taxon>
        <taxon>Acanthomorphata</taxon>
        <taxon>Gobiaria</taxon>
        <taxon>Gobiiformes</taxon>
        <taxon>Gobioidei</taxon>
        <taxon>Gobiidae</taxon>
        <taxon>Gobionellinae</taxon>
        <taxon>Mugilogobius</taxon>
    </lineage>
</organism>
<proteinExistence type="predicted"/>
<feature type="region of interest" description="Disordered" evidence="5">
    <location>
        <begin position="356"/>
        <end position="377"/>
    </location>
</feature>
<feature type="transmembrane region" description="Helical" evidence="6">
    <location>
        <begin position="120"/>
        <end position="139"/>
    </location>
</feature>
<dbReference type="PANTHER" id="PTHR24064">
    <property type="entry name" value="SOLUTE CARRIER FAMILY 22 MEMBER"/>
    <property type="match status" value="1"/>
</dbReference>
<evidence type="ECO:0000256" key="4">
    <source>
        <dbReference type="ARBA" id="ARBA00023136"/>
    </source>
</evidence>
<reference evidence="8" key="1">
    <citation type="submission" date="2024-04" db="EMBL/GenBank/DDBJ databases">
        <title>Salinicola lusitanus LLJ914,a marine bacterium isolated from the Okinawa Trough.</title>
        <authorList>
            <person name="Li J."/>
        </authorList>
    </citation>
    <scope>NUCLEOTIDE SEQUENCE [LARGE SCALE GENOMIC DNA]</scope>
</reference>
<gene>
    <name evidence="7" type="ORF">WMY93_029542</name>
</gene>
<dbReference type="SUPFAM" id="SSF103473">
    <property type="entry name" value="MFS general substrate transporter"/>
    <property type="match status" value="1"/>
</dbReference>
<evidence type="ECO:0000256" key="5">
    <source>
        <dbReference type="SAM" id="MobiDB-lite"/>
    </source>
</evidence>
<evidence type="ECO:0008006" key="9">
    <source>
        <dbReference type="Google" id="ProtNLM"/>
    </source>
</evidence>
<sequence>MPEKRGVQLCVKIGEQKEEKRGWGVEREEEEEGSLISAKQWDLVCAQYWLVPLEEVCFILGVLTGASAWVTLQTASDLLLLSAVKAVSREPEEDLVCSGGSGIGEGLISTETMLGRSKTLLISLTLSVVFGVLVCVSPYPSVFIVMRFCLAAASAGVYLTLYIARSPHRSSMCVVDLVAPNIRACPTAYRKSIFFKVSIVREARVLCAQAVVGARSIMRRRSFPQQRVRALLASQRNIGCVSEPLYFDERKHSFKPIDPLRSTAFEAAILAHAQIDAGGRFSSGGRSACHSLELCEPSLRLVVTMVAGLMTVCGELLLLAVALGCQSWRGLLGAGAAPLTLFLSYGIPGVFPDERRNSNREVRDDESFTELDSEPPLSTRPHLSFPELVHSRNIWKNLCVLGFTSFISHGISHCYSSFRADVRGTAPSFYWTYLLSVSAGGGAWLLLWATVDRCGRRGILLLFMTMTGLASLILLGLMEYLSEAAITVFSVLGLFSSQATASLCIFFTAEIMPTIIRGSGVGAVLALGCVGRLSSPLMDLRNHYGYFLHHVVFSSLALLAVLSILLLPESKRKPLPQTLADGEQYRRPRWADGGGTMCLCWPRPTQRPKHAQRKQAIQD</sequence>
<evidence type="ECO:0000256" key="3">
    <source>
        <dbReference type="ARBA" id="ARBA00022989"/>
    </source>
</evidence>
<feature type="transmembrane region" description="Helical" evidence="6">
    <location>
        <begin position="514"/>
        <end position="534"/>
    </location>
</feature>
<evidence type="ECO:0000256" key="1">
    <source>
        <dbReference type="ARBA" id="ARBA00004141"/>
    </source>
</evidence>
<feature type="transmembrane region" description="Helical" evidence="6">
    <location>
        <begin position="484"/>
        <end position="507"/>
    </location>
</feature>
<evidence type="ECO:0000256" key="6">
    <source>
        <dbReference type="SAM" id="Phobius"/>
    </source>
</evidence>
<dbReference type="AlphaFoldDB" id="A0AAW0MK63"/>